<dbReference type="InterPro" id="IPR000961">
    <property type="entry name" value="AGC-kinase_C"/>
</dbReference>
<evidence type="ECO:0000256" key="1">
    <source>
        <dbReference type="ARBA" id="ARBA00012513"/>
    </source>
</evidence>
<dbReference type="EC" id="2.7.11.1" evidence="1"/>
<feature type="region of interest" description="Disordered" evidence="11">
    <location>
        <begin position="966"/>
        <end position="1173"/>
    </location>
</feature>
<feature type="compositionally biased region" description="Basic and acidic residues" evidence="11">
    <location>
        <begin position="614"/>
        <end position="628"/>
    </location>
</feature>
<feature type="compositionally biased region" description="Low complexity" evidence="11">
    <location>
        <begin position="846"/>
        <end position="856"/>
    </location>
</feature>
<feature type="compositionally biased region" description="Pro residues" evidence="11">
    <location>
        <begin position="13"/>
        <end position="22"/>
    </location>
</feature>
<feature type="region of interest" description="Disordered" evidence="11">
    <location>
        <begin position="517"/>
        <end position="695"/>
    </location>
</feature>
<feature type="domain" description="Protein kinase" evidence="12">
    <location>
        <begin position="102"/>
        <end position="395"/>
    </location>
</feature>
<evidence type="ECO:0000256" key="2">
    <source>
        <dbReference type="ARBA" id="ARBA00022527"/>
    </source>
</evidence>
<dbReference type="Gene3D" id="1.10.510.10">
    <property type="entry name" value="Transferase(Phosphotransferase) domain 1"/>
    <property type="match status" value="2"/>
</dbReference>
<dbReference type="PROSITE" id="PS00108">
    <property type="entry name" value="PROTEIN_KINASE_ST"/>
    <property type="match status" value="1"/>
</dbReference>
<dbReference type="SMART" id="SM00133">
    <property type="entry name" value="S_TK_X"/>
    <property type="match status" value="1"/>
</dbReference>
<keyword evidence="6" id="KW-0418">Kinase</keyword>
<dbReference type="PANTHER" id="PTHR22988:SF76">
    <property type="entry name" value="CHROMOSOME UNDETERMINED SCAFFOLD_135, WHOLE GENOME SHOTGUN SEQUENCE"/>
    <property type="match status" value="1"/>
</dbReference>
<keyword evidence="2" id="KW-0723">Serine/threonine-protein kinase</keyword>
<dbReference type="EMBL" id="CDMZ01000911">
    <property type="protein sequence ID" value="CEM23870.1"/>
    <property type="molecule type" value="Genomic_DNA"/>
</dbReference>
<evidence type="ECO:0000313" key="14">
    <source>
        <dbReference type="EMBL" id="CEM23870.1"/>
    </source>
</evidence>
<dbReference type="GO" id="GO:0005524">
    <property type="term" value="F:ATP binding"/>
    <property type="evidence" value="ECO:0007669"/>
    <property type="project" value="UniProtKB-UniRule"/>
</dbReference>
<feature type="binding site" evidence="10">
    <location>
        <position position="131"/>
    </location>
    <ligand>
        <name>ATP</name>
        <dbReference type="ChEBI" id="CHEBI:30616"/>
    </ligand>
</feature>
<name>A0A0G4G6I6_9ALVE</name>
<evidence type="ECO:0000256" key="8">
    <source>
        <dbReference type="ARBA" id="ARBA00047899"/>
    </source>
</evidence>
<dbReference type="PROSITE" id="PS00107">
    <property type="entry name" value="PROTEIN_KINASE_ATP"/>
    <property type="match status" value="1"/>
</dbReference>
<evidence type="ECO:0000259" key="13">
    <source>
        <dbReference type="PROSITE" id="PS51285"/>
    </source>
</evidence>
<evidence type="ECO:0000256" key="5">
    <source>
        <dbReference type="ARBA" id="ARBA00022741"/>
    </source>
</evidence>
<evidence type="ECO:0000256" key="4">
    <source>
        <dbReference type="ARBA" id="ARBA00022679"/>
    </source>
</evidence>
<protein>
    <recommendedName>
        <fullName evidence="1">non-specific serine/threonine protein kinase</fullName>
        <ecNumber evidence="1">2.7.11.1</ecNumber>
    </recommendedName>
</protein>
<dbReference type="SUPFAM" id="SSF56112">
    <property type="entry name" value="Protein kinase-like (PK-like)"/>
    <property type="match status" value="1"/>
</dbReference>
<evidence type="ECO:0000259" key="12">
    <source>
        <dbReference type="PROSITE" id="PS50011"/>
    </source>
</evidence>
<feature type="region of interest" description="Disordered" evidence="11">
    <location>
        <begin position="1"/>
        <end position="23"/>
    </location>
</feature>
<keyword evidence="3" id="KW-0597">Phosphoprotein</keyword>
<dbReference type="InterPro" id="IPR050839">
    <property type="entry name" value="Rho-assoc_Ser/Thr_Kinase"/>
</dbReference>
<evidence type="ECO:0000256" key="6">
    <source>
        <dbReference type="ARBA" id="ARBA00022777"/>
    </source>
</evidence>
<dbReference type="InterPro" id="IPR011009">
    <property type="entry name" value="Kinase-like_dom_sf"/>
</dbReference>
<evidence type="ECO:0000256" key="9">
    <source>
        <dbReference type="ARBA" id="ARBA00048679"/>
    </source>
</evidence>
<evidence type="ECO:0000256" key="3">
    <source>
        <dbReference type="ARBA" id="ARBA00022553"/>
    </source>
</evidence>
<gene>
    <name evidence="14" type="ORF">Cvel_20395</name>
</gene>
<feature type="compositionally biased region" description="Low complexity" evidence="11">
    <location>
        <begin position="828"/>
        <end position="837"/>
    </location>
</feature>
<dbReference type="SMART" id="SM00220">
    <property type="entry name" value="S_TKc"/>
    <property type="match status" value="1"/>
</dbReference>
<dbReference type="GO" id="GO:0007010">
    <property type="term" value="P:cytoskeleton organization"/>
    <property type="evidence" value="ECO:0007669"/>
    <property type="project" value="UniProtKB-ARBA"/>
</dbReference>
<organism evidence="14">
    <name type="scientific">Chromera velia CCMP2878</name>
    <dbReference type="NCBI Taxonomy" id="1169474"/>
    <lineage>
        <taxon>Eukaryota</taxon>
        <taxon>Sar</taxon>
        <taxon>Alveolata</taxon>
        <taxon>Colpodellida</taxon>
        <taxon>Chromeraceae</taxon>
        <taxon>Chromera</taxon>
    </lineage>
</organism>
<dbReference type="GO" id="GO:0004674">
    <property type="term" value="F:protein serine/threonine kinase activity"/>
    <property type="evidence" value="ECO:0007669"/>
    <property type="project" value="UniProtKB-KW"/>
</dbReference>
<feature type="compositionally biased region" description="Basic and acidic residues" evidence="11">
    <location>
        <begin position="527"/>
        <end position="541"/>
    </location>
</feature>
<proteinExistence type="predicted"/>
<keyword evidence="4" id="KW-0808">Transferase</keyword>
<dbReference type="PANTHER" id="PTHR22988">
    <property type="entry name" value="MYOTONIC DYSTROPHY S/T KINASE-RELATED"/>
    <property type="match status" value="1"/>
</dbReference>
<dbReference type="PROSITE" id="PS50011">
    <property type="entry name" value="PROTEIN_KINASE_DOM"/>
    <property type="match status" value="1"/>
</dbReference>
<dbReference type="Gene3D" id="3.30.200.20">
    <property type="entry name" value="Phosphorylase Kinase, domain 1"/>
    <property type="match status" value="2"/>
</dbReference>
<keyword evidence="7 10" id="KW-0067">ATP-binding</keyword>
<feature type="region of interest" description="Disordered" evidence="11">
    <location>
        <begin position="253"/>
        <end position="288"/>
    </location>
</feature>
<reference evidence="14" key="1">
    <citation type="submission" date="2014-11" db="EMBL/GenBank/DDBJ databases">
        <authorList>
            <person name="Otto D Thomas"/>
            <person name="Naeem Raeece"/>
        </authorList>
    </citation>
    <scope>NUCLEOTIDE SEQUENCE</scope>
</reference>
<feature type="compositionally biased region" description="Low complexity" evidence="11">
    <location>
        <begin position="587"/>
        <end position="596"/>
    </location>
</feature>
<comment type="catalytic activity">
    <reaction evidence="9">
        <text>L-seryl-[protein] + ATP = O-phospho-L-seryl-[protein] + ADP + H(+)</text>
        <dbReference type="Rhea" id="RHEA:17989"/>
        <dbReference type="Rhea" id="RHEA-COMP:9863"/>
        <dbReference type="Rhea" id="RHEA-COMP:11604"/>
        <dbReference type="ChEBI" id="CHEBI:15378"/>
        <dbReference type="ChEBI" id="CHEBI:29999"/>
        <dbReference type="ChEBI" id="CHEBI:30616"/>
        <dbReference type="ChEBI" id="CHEBI:83421"/>
        <dbReference type="ChEBI" id="CHEBI:456216"/>
        <dbReference type="EC" id="2.7.11.1"/>
    </reaction>
</comment>
<dbReference type="FunFam" id="3.30.200.20:FF:000192">
    <property type="entry name" value="Serine/threonine-protein kinase cot-1"/>
    <property type="match status" value="1"/>
</dbReference>
<dbReference type="Pfam" id="PF00069">
    <property type="entry name" value="Pkinase"/>
    <property type="match status" value="1"/>
</dbReference>
<evidence type="ECO:0000256" key="10">
    <source>
        <dbReference type="PROSITE-ProRule" id="PRU10141"/>
    </source>
</evidence>
<evidence type="ECO:0000256" key="7">
    <source>
        <dbReference type="ARBA" id="ARBA00022840"/>
    </source>
</evidence>
<comment type="catalytic activity">
    <reaction evidence="8">
        <text>L-threonyl-[protein] + ATP = O-phospho-L-threonyl-[protein] + ADP + H(+)</text>
        <dbReference type="Rhea" id="RHEA:46608"/>
        <dbReference type="Rhea" id="RHEA-COMP:11060"/>
        <dbReference type="Rhea" id="RHEA-COMP:11605"/>
        <dbReference type="ChEBI" id="CHEBI:15378"/>
        <dbReference type="ChEBI" id="CHEBI:30013"/>
        <dbReference type="ChEBI" id="CHEBI:30616"/>
        <dbReference type="ChEBI" id="CHEBI:61977"/>
        <dbReference type="ChEBI" id="CHEBI:456216"/>
        <dbReference type="EC" id="2.7.11.1"/>
    </reaction>
</comment>
<dbReference type="InterPro" id="IPR000719">
    <property type="entry name" value="Prot_kinase_dom"/>
</dbReference>
<dbReference type="VEuPathDB" id="CryptoDB:Cvel_20395"/>
<feature type="compositionally biased region" description="Basic and acidic residues" evidence="11">
    <location>
        <begin position="1058"/>
        <end position="1078"/>
    </location>
</feature>
<sequence length="1173" mass="126197">MEGPNQAVAYPMEAPPPPPPPPVRKDRRCFSGMELFKNYVFRNRASIISDAENRRVRASNLEQQLVEHQVPAEDRQAVASAVGVHENSFLRKRLRKASMNDFEIVSVIGHGAFGLVYLVRKKDTGEVFALKKLKKAELMYKNQVEHVRNEKEALAGGAAEWVAALHYSFHDELFLYLVMEYLPGGDLMTHLIRRDMFTEEETKFYVAEMVMAVGCVHEELHYIHRDIKPDNILLDKDGHVKLLDFGLAKYDPPKRSGGADERGEEEEEARLAAAAGNSPPRGTGGHVPREVLRSVVGTPDYMAPEVFQQGKCGKEADWWSVGVIMFEMLFGGPPFSDAEHRPDVTAYRVARWRQFFFIPDDVPVSAACADLLTKLICDSADRLKTADEVKRHPFFEGIEFANIRKMKAPIQPEVRHAFDTQNFDSFEGANEEFARRKGGLKGDPRIERLAFHDFEYSKELESETPSAASDMACIAKTLGAAIPGLSLPPPVPHGDASVDPLPPSDSATVFVGIEDASKETEEAEEEEGKKESSTAEEEKKQPARTKTVTLAVQQEGYPKHGNPVREPGFAVVSFAPGEKEDSVHRPTLSVRSVTSRPRSRPRSAPRSLRSQKSSRGDTNKTTERERRAKSSSSRPDAASQTVRSSSRPSSPLARPVRWSSNEDEPQEPCPGTSEEKKGGHPVSAPQAGVPHMYDVPKPCATPPYFDSTPRDGTMAPRPPPPMPWEEGYSPYPLNMDTEEYALHLTAMVLMQQTGGQGGGLGGTPLPANPYHPLHLSSSGMGMGDYGSSSSDIPPHPHAAASSNYPFPPPPLQPGDHMPDPHGGITGLSASAASSSSSHAPLRRPSDAPSDAIAAPHPSLPVPPYEGPQSCFFVDPEEYARQMGATAGHAVTPRGDVHSQAAALQAQQMSMAAAAYGWLQTASPYMGMPGGYPIGIPFGFPFSQNAGCPGMPPHPAAVHMHRAGAGMQPGGPAQFFPPHAQIPSPSRAERTRPPVPLHVGDPKASSSATGVASAFSVAEQGPMDPGSAGPPSEKVPGPSQQTQKRVAANPPPKGPVRRNCPELMEKIRRPMRATKKENIDGTAAIPSNIAPGVPPGAPAGMVYPSSPPSGKPRSKISFGTGQGGALSPPTRRQPKGAGAPPVKKEKGQCGLGLGGGTSSAFSSSPPGRGPSRRV</sequence>
<dbReference type="InterPro" id="IPR008271">
    <property type="entry name" value="Ser/Thr_kinase_AS"/>
</dbReference>
<feature type="region of interest" description="Disordered" evidence="11">
    <location>
        <begin position="767"/>
        <end position="862"/>
    </location>
</feature>
<dbReference type="PROSITE" id="PS51285">
    <property type="entry name" value="AGC_KINASE_CTER"/>
    <property type="match status" value="1"/>
</dbReference>
<accession>A0A0G4G6I6</accession>
<dbReference type="InterPro" id="IPR017441">
    <property type="entry name" value="Protein_kinase_ATP_BS"/>
</dbReference>
<evidence type="ECO:0000256" key="11">
    <source>
        <dbReference type="SAM" id="MobiDB-lite"/>
    </source>
</evidence>
<keyword evidence="5 10" id="KW-0547">Nucleotide-binding</keyword>
<dbReference type="AlphaFoldDB" id="A0A0G4G6I6"/>
<feature type="domain" description="AGC-kinase C-terminal" evidence="13">
    <location>
        <begin position="396"/>
        <end position="466"/>
    </location>
</feature>
<dbReference type="FunFam" id="1.10.510.10:FF:000024">
    <property type="entry name" value="Probable serine/threonine-protein kinase cot-1"/>
    <property type="match status" value="1"/>
</dbReference>